<dbReference type="AlphaFoldDB" id="A0A1F6GUN0"/>
<dbReference type="Gene3D" id="2.40.370.10">
    <property type="entry name" value="AttH-like domain"/>
    <property type="match status" value="2"/>
</dbReference>
<dbReference type="SUPFAM" id="SSF159245">
    <property type="entry name" value="AttH-like"/>
    <property type="match status" value="1"/>
</dbReference>
<sequence length="340" mass="38358">MKGLVLVLLLLAGPWGPLGAEPYLQAKGGYVFSFPKDHQPHRGYKTEWWYYTGHLSGPEVRYGFQFTIFKIERENGTAFLFHCALTEPQGFRFDEKLQREFPGLAGERDGGIWVEDNGLKIEGNRHRLVSHCQGANLELELSHARAPVVHGEEGLSPKGENPTNTTHYYSVVDLSGTAVLESIGQRRELKAQVWMDHEFGSNFLEPNQKGWDWITLNLDSGDQMMLFRIRQEPGPDFYWGTYIPKTGPTRTYRRFTLVPQGSWESRKSGVLYPAGFVVQAPEGTLALTPWLKDQELRTPLAGMIYFEGAVEVQGQWQGAAVKGLGYLEMTGYAGPIQARF</sequence>
<dbReference type="PANTHER" id="PTHR38591">
    <property type="entry name" value="HYDROLASE"/>
    <property type="match status" value="1"/>
</dbReference>
<dbReference type="EMBL" id="MFNF01000029">
    <property type="protein sequence ID" value="OGH01711.1"/>
    <property type="molecule type" value="Genomic_DNA"/>
</dbReference>
<evidence type="ECO:0000313" key="2">
    <source>
        <dbReference type="EMBL" id="OGH01711.1"/>
    </source>
</evidence>
<accession>A0A1F6GUN0</accession>
<dbReference type="InterPro" id="IPR010791">
    <property type="entry name" value="AttH_dom"/>
</dbReference>
<reference evidence="2 3" key="1">
    <citation type="journal article" date="2016" name="Nat. Commun.">
        <title>Thousands of microbial genomes shed light on interconnected biogeochemical processes in an aquifer system.</title>
        <authorList>
            <person name="Anantharaman K."/>
            <person name="Brown C.T."/>
            <person name="Hug L.A."/>
            <person name="Sharon I."/>
            <person name="Castelle C.J."/>
            <person name="Probst A.J."/>
            <person name="Thomas B.C."/>
            <person name="Singh A."/>
            <person name="Wilkins M.J."/>
            <person name="Karaoz U."/>
            <person name="Brodie E.L."/>
            <person name="Williams K.H."/>
            <person name="Hubbard S.S."/>
            <person name="Banfield J.F."/>
        </authorList>
    </citation>
    <scope>NUCLEOTIDE SEQUENCE [LARGE SCALE GENOMIC DNA]</scope>
</reference>
<comment type="caution">
    <text evidence="2">The sequence shown here is derived from an EMBL/GenBank/DDBJ whole genome shotgun (WGS) entry which is preliminary data.</text>
</comment>
<organism evidence="2 3">
    <name type="scientific">Candidatus Lambdaproteobacteria bacterium RIFOXYD2_FULL_56_26</name>
    <dbReference type="NCBI Taxonomy" id="1817773"/>
    <lineage>
        <taxon>Bacteria</taxon>
        <taxon>Pseudomonadati</taxon>
        <taxon>Pseudomonadota</taxon>
        <taxon>Candidatus Lambdaproteobacteria</taxon>
    </lineage>
</organism>
<dbReference type="PANTHER" id="PTHR38591:SF1">
    <property type="entry name" value="BLL1000 PROTEIN"/>
    <property type="match status" value="1"/>
</dbReference>
<evidence type="ECO:0000259" key="1">
    <source>
        <dbReference type="Pfam" id="PF07143"/>
    </source>
</evidence>
<dbReference type="InterPro" id="IPR023374">
    <property type="entry name" value="AttH-like_dom_sf"/>
</dbReference>
<feature type="domain" description="AttH" evidence="1">
    <location>
        <begin position="46"/>
        <end position="201"/>
    </location>
</feature>
<name>A0A1F6GUN0_9PROT</name>
<proteinExistence type="predicted"/>
<dbReference type="Pfam" id="PF07143">
    <property type="entry name" value="CrtC"/>
    <property type="match status" value="1"/>
</dbReference>
<evidence type="ECO:0000313" key="3">
    <source>
        <dbReference type="Proteomes" id="UP000177583"/>
    </source>
</evidence>
<dbReference type="Pfam" id="PF17186">
    <property type="entry name" value="Lipocalin_9"/>
    <property type="match status" value="1"/>
</dbReference>
<gene>
    <name evidence="2" type="ORF">A2557_09040</name>
</gene>
<dbReference type="Proteomes" id="UP000177583">
    <property type="component" value="Unassembled WGS sequence"/>
</dbReference>
<protein>
    <recommendedName>
        <fullName evidence="1">AttH domain-containing protein</fullName>
    </recommendedName>
</protein>